<sequence>MAKGNNTSEGVSKSRLVLGDLTNRMGKRGFSEEESIEQKGFSIIDKDTVKRPRPCTGITSLKGNAISSISKIPKESSGFHAVSKNSIDVETGKDDGRCAVGGDLKGYGVNKDINISQSVYELDIFDNDMVESSDESDNSSKDDVPCVVTNDLKANDANRDIKISQSVNELNIFDNDMDDGATRMTSRNHSSPTLVDLEGGRAVNSFATEADGCSGLDLLKENVIPKIVEGGTENKSPSLKHEVNVVDLTANDGGEVALDSSKLSNQNYPNFLGLDSSNAHQFVNEESGDTSRTISESCDIDQAKVNPKCTQSETSDYQNDTDNLVFSQSSSFDWTILPESQESRVFGLERTTKPKKEVECANMSGGIDSIRSCSCCFCTKAAYIWLDLNYQDIKARLSAMKKSQKEATILAERSCRNMTTDKHGSERLTRVSNTESNLRHQWRSLFQNMANVWGEEGNQLEASLLPLSDLKEKCKTNLELMNATPPEKH</sequence>
<name>A0ABD3SZ70_9LAMI</name>
<comment type="caution">
    <text evidence="1">The sequence shown here is derived from an EMBL/GenBank/DDBJ whole genome shotgun (WGS) entry which is preliminary data.</text>
</comment>
<reference evidence="1 2" key="1">
    <citation type="submission" date="2024-12" db="EMBL/GenBank/DDBJ databases">
        <title>The unique morphological basis and parallel evolutionary history of personate flowers in Penstemon.</title>
        <authorList>
            <person name="Depatie T.H."/>
            <person name="Wessinger C.A."/>
        </authorList>
    </citation>
    <scope>NUCLEOTIDE SEQUENCE [LARGE SCALE GENOMIC DNA]</scope>
    <source>
        <strain evidence="1">WTNN_2</strain>
        <tissue evidence="1">Leaf</tissue>
    </source>
</reference>
<dbReference type="PANTHER" id="PTHR33924">
    <property type="entry name" value="CATION-TRANSPORTING ATPASE"/>
    <property type="match status" value="1"/>
</dbReference>
<accession>A0ABD3SZ70</accession>
<proteinExistence type="predicted"/>
<keyword evidence="2" id="KW-1185">Reference proteome</keyword>
<dbReference type="AlphaFoldDB" id="A0ABD3SZ70"/>
<organism evidence="1 2">
    <name type="scientific">Penstemon smallii</name>
    <dbReference type="NCBI Taxonomy" id="265156"/>
    <lineage>
        <taxon>Eukaryota</taxon>
        <taxon>Viridiplantae</taxon>
        <taxon>Streptophyta</taxon>
        <taxon>Embryophyta</taxon>
        <taxon>Tracheophyta</taxon>
        <taxon>Spermatophyta</taxon>
        <taxon>Magnoliopsida</taxon>
        <taxon>eudicotyledons</taxon>
        <taxon>Gunneridae</taxon>
        <taxon>Pentapetalae</taxon>
        <taxon>asterids</taxon>
        <taxon>lamiids</taxon>
        <taxon>Lamiales</taxon>
        <taxon>Plantaginaceae</taxon>
        <taxon>Cheloneae</taxon>
        <taxon>Penstemon</taxon>
    </lineage>
</organism>
<evidence type="ECO:0000313" key="1">
    <source>
        <dbReference type="EMBL" id="KAL3829910.1"/>
    </source>
</evidence>
<protein>
    <submittedName>
        <fullName evidence="1">Uncharacterized protein</fullName>
    </submittedName>
</protein>
<dbReference type="Proteomes" id="UP001634393">
    <property type="component" value="Unassembled WGS sequence"/>
</dbReference>
<dbReference type="EMBL" id="JBJXBP010000005">
    <property type="protein sequence ID" value="KAL3829910.1"/>
    <property type="molecule type" value="Genomic_DNA"/>
</dbReference>
<gene>
    <name evidence="1" type="ORF">ACJIZ3_018712</name>
</gene>
<evidence type="ECO:0000313" key="2">
    <source>
        <dbReference type="Proteomes" id="UP001634393"/>
    </source>
</evidence>
<dbReference type="PANTHER" id="PTHR33924:SF1">
    <property type="entry name" value="DNA-DIRECTED RNA POLYMERASE SUBUNIT BETA"/>
    <property type="match status" value="1"/>
</dbReference>